<evidence type="ECO:0000313" key="1">
    <source>
        <dbReference type="EMBL" id="EBY2433273.1"/>
    </source>
</evidence>
<gene>
    <name evidence="1" type="ORF">DU837_07205</name>
</gene>
<sequence>MSKDLFDMKRLPVDRVAARVVGKGVDWTPNKVIQTGDSDLPLPIFPIYNIKNPQHRREVESMIGRKRGWLTVIGLAEQQGGGKSGARYVVRCVCGIYTYRRGAPFKKNSDEFDGCERCRELLFLKREEVKRRTGKWVDWKELM</sequence>
<dbReference type="EMBL" id="AAHNNE010000006">
    <property type="protein sequence ID" value="EBY2433273.1"/>
    <property type="molecule type" value="Genomic_DNA"/>
</dbReference>
<protein>
    <submittedName>
        <fullName evidence="1">Uncharacterized protein</fullName>
    </submittedName>
</protein>
<dbReference type="RefSeq" id="WP_057520322.1">
    <property type="nucleotide sequence ID" value="NZ_CZOM01000005.1"/>
</dbReference>
<reference evidence="1" key="1">
    <citation type="submission" date="2018-07" db="EMBL/GenBank/DDBJ databases">
        <authorList>
            <person name="Ashton P.M."/>
            <person name="Dallman T."/>
            <person name="Nair S."/>
            <person name="De Pinna E."/>
            <person name="Peters T."/>
            <person name="Grant K."/>
        </authorList>
    </citation>
    <scope>NUCLEOTIDE SEQUENCE</scope>
    <source>
        <strain evidence="1">294991</strain>
    </source>
</reference>
<accession>A0A5W8VVM5</accession>
<proteinExistence type="predicted"/>
<name>A0A5W8VVM5_SALET</name>
<comment type="caution">
    <text evidence="1">The sequence shown here is derived from an EMBL/GenBank/DDBJ whole genome shotgun (WGS) entry which is preliminary data.</text>
</comment>
<organism evidence="1">
    <name type="scientific">Salmonella enterica subsp. enterica serovar Weltevreden</name>
    <dbReference type="NCBI Taxonomy" id="57743"/>
    <lineage>
        <taxon>Bacteria</taxon>
        <taxon>Pseudomonadati</taxon>
        <taxon>Pseudomonadota</taxon>
        <taxon>Gammaproteobacteria</taxon>
        <taxon>Enterobacterales</taxon>
        <taxon>Enterobacteriaceae</taxon>
        <taxon>Salmonella</taxon>
    </lineage>
</organism>
<dbReference type="AlphaFoldDB" id="A0A5W8VVM5"/>